<sequence length="403" mass="43190">MNAPERIVIIGGGQAAGWAAKTLRDLGYANHLSVVADEPHDFYERPALSKDVLAGKQEPESLRLFSADVTSILNIDWHRPQRATKIDRTTRQVHLDNGDLLSYDRLLMATGSRPRLPDPAWAQIGGVVLLRNIDDALSLRERLASCRQLAVIGGGWIGLEVTASALSMGISATVYERAPRLCGRSVGPEVADQLATLHRAHGAGLRLACGDLALSSNPQGGARIASSAGEETYDTVLVGAGAQLNVELAQDAGLTIGGGGIVVDGTGRSSDPHIFAAGDVATHPVHGICVQSWANAQNQGAAAARGMLGLDVNYDDEPWLWSDQYGVNIQILGVYTSGSSCIHRLGGVGMDVYFYLDPQQRLQHMVSFGDPRAIKLGRRWMATDRQLDPMNLADPSFDLMSLR</sequence>
<dbReference type="Pfam" id="PF14759">
    <property type="entry name" value="Reductase_C"/>
    <property type="match status" value="1"/>
</dbReference>
<proteinExistence type="predicted"/>
<evidence type="ECO:0000313" key="7">
    <source>
        <dbReference type="EMBL" id="QRN53169.1"/>
    </source>
</evidence>
<comment type="cofactor">
    <cofactor evidence="1">
        <name>FAD</name>
        <dbReference type="ChEBI" id="CHEBI:57692"/>
    </cofactor>
</comment>
<dbReference type="InterPro" id="IPR023753">
    <property type="entry name" value="FAD/NAD-binding_dom"/>
</dbReference>
<dbReference type="Proteomes" id="UP000663181">
    <property type="component" value="Chromosome"/>
</dbReference>
<dbReference type="SUPFAM" id="SSF51905">
    <property type="entry name" value="FAD/NAD(P)-binding domain"/>
    <property type="match status" value="2"/>
</dbReference>
<reference evidence="7 8" key="1">
    <citation type="submission" date="2020-10" db="EMBL/GenBank/DDBJ databases">
        <title>Phylogeny of dyella-like bacteria.</title>
        <authorList>
            <person name="Fu J."/>
        </authorList>
    </citation>
    <scope>NUCLEOTIDE SEQUENCE [LARGE SCALE GENOMIC DNA]</scope>
    <source>
        <strain evidence="7 8">DHOB09</strain>
    </source>
</reference>
<gene>
    <name evidence="7" type="ORF">ISN74_17295</name>
</gene>
<accession>A0ABX7GTG6</accession>
<dbReference type="EMBL" id="CP064030">
    <property type="protein sequence ID" value="QRN53169.1"/>
    <property type="molecule type" value="Genomic_DNA"/>
</dbReference>
<dbReference type="InterPro" id="IPR016156">
    <property type="entry name" value="FAD/NAD-linked_Rdtase_dimer_sf"/>
</dbReference>
<dbReference type="InterPro" id="IPR050446">
    <property type="entry name" value="FAD-oxidoreductase/Apoptosis"/>
</dbReference>
<protein>
    <submittedName>
        <fullName evidence="7">FAD-dependent oxidoreductase</fullName>
    </submittedName>
</protein>
<evidence type="ECO:0000256" key="4">
    <source>
        <dbReference type="ARBA" id="ARBA00023002"/>
    </source>
</evidence>
<evidence type="ECO:0000259" key="5">
    <source>
        <dbReference type="Pfam" id="PF07992"/>
    </source>
</evidence>
<name>A0ABX7GTG6_9GAMM</name>
<dbReference type="RefSeq" id="WP_188800400.1">
    <property type="nucleotide sequence ID" value="NZ_BMIZ01000002.1"/>
</dbReference>
<dbReference type="InterPro" id="IPR036188">
    <property type="entry name" value="FAD/NAD-bd_sf"/>
</dbReference>
<evidence type="ECO:0000259" key="6">
    <source>
        <dbReference type="Pfam" id="PF14759"/>
    </source>
</evidence>
<dbReference type="PRINTS" id="PR00368">
    <property type="entry name" value="FADPNR"/>
</dbReference>
<dbReference type="InterPro" id="IPR028202">
    <property type="entry name" value="Reductase_C"/>
</dbReference>
<evidence type="ECO:0000313" key="8">
    <source>
        <dbReference type="Proteomes" id="UP000663181"/>
    </source>
</evidence>
<feature type="domain" description="Reductase C-terminal" evidence="6">
    <location>
        <begin position="319"/>
        <end position="402"/>
    </location>
</feature>
<dbReference type="Pfam" id="PF07992">
    <property type="entry name" value="Pyr_redox_2"/>
    <property type="match status" value="1"/>
</dbReference>
<feature type="domain" description="FAD/NAD(P)-binding" evidence="5">
    <location>
        <begin position="6"/>
        <end position="300"/>
    </location>
</feature>
<dbReference type="SUPFAM" id="SSF55424">
    <property type="entry name" value="FAD/NAD-linked reductases, dimerisation (C-terminal) domain"/>
    <property type="match status" value="1"/>
</dbReference>
<keyword evidence="8" id="KW-1185">Reference proteome</keyword>
<evidence type="ECO:0000256" key="2">
    <source>
        <dbReference type="ARBA" id="ARBA00022630"/>
    </source>
</evidence>
<keyword evidence="2" id="KW-0285">Flavoprotein</keyword>
<dbReference type="Gene3D" id="3.50.50.60">
    <property type="entry name" value="FAD/NAD(P)-binding domain"/>
    <property type="match status" value="2"/>
</dbReference>
<keyword evidence="3" id="KW-0274">FAD</keyword>
<evidence type="ECO:0000256" key="3">
    <source>
        <dbReference type="ARBA" id="ARBA00022827"/>
    </source>
</evidence>
<keyword evidence="4" id="KW-0560">Oxidoreductase</keyword>
<organism evidence="7 8">
    <name type="scientific">Dyella caseinilytica</name>
    <dbReference type="NCBI Taxonomy" id="1849581"/>
    <lineage>
        <taxon>Bacteria</taxon>
        <taxon>Pseudomonadati</taxon>
        <taxon>Pseudomonadota</taxon>
        <taxon>Gammaproteobacteria</taxon>
        <taxon>Lysobacterales</taxon>
        <taxon>Rhodanobacteraceae</taxon>
        <taxon>Dyella</taxon>
    </lineage>
</organism>
<dbReference type="Gene3D" id="3.30.390.30">
    <property type="match status" value="1"/>
</dbReference>
<dbReference type="PANTHER" id="PTHR43557">
    <property type="entry name" value="APOPTOSIS-INDUCING FACTOR 1"/>
    <property type="match status" value="1"/>
</dbReference>
<dbReference type="PRINTS" id="PR00411">
    <property type="entry name" value="PNDRDTASEI"/>
</dbReference>
<evidence type="ECO:0000256" key="1">
    <source>
        <dbReference type="ARBA" id="ARBA00001974"/>
    </source>
</evidence>
<dbReference type="PANTHER" id="PTHR43557:SF2">
    <property type="entry name" value="RIESKE DOMAIN-CONTAINING PROTEIN-RELATED"/>
    <property type="match status" value="1"/>
</dbReference>